<evidence type="ECO:0000256" key="1">
    <source>
        <dbReference type="SAM" id="Phobius"/>
    </source>
</evidence>
<protein>
    <submittedName>
        <fullName evidence="2">Uncharacterized protein</fullName>
    </submittedName>
</protein>
<dbReference type="RefSeq" id="WP_132503829.1">
    <property type="nucleotide sequence ID" value="NZ_SMKP01000003.1"/>
</dbReference>
<keyword evidence="1" id="KW-1133">Transmembrane helix</keyword>
<feature type="transmembrane region" description="Helical" evidence="1">
    <location>
        <begin position="26"/>
        <end position="44"/>
    </location>
</feature>
<comment type="caution">
    <text evidence="2">The sequence shown here is derived from an EMBL/GenBank/DDBJ whole genome shotgun (WGS) entry which is preliminary data.</text>
</comment>
<sequence length="74" mass="7792">MTTTTSEEHTMTDSGIAARGRMTRPVLWLLLGVSAVCNMVTSTIGINPLIGIGFGLLTLALGGGLIAQHRKGRR</sequence>
<organism evidence="2 3">
    <name type="scientific">Nonomuraea diastatica</name>
    <dbReference type="NCBI Taxonomy" id="1848329"/>
    <lineage>
        <taxon>Bacteria</taxon>
        <taxon>Bacillati</taxon>
        <taxon>Actinomycetota</taxon>
        <taxon>Actinomycetes</taxon>
        <taxon>Streptosporangiales</taxon>
        <taxon>Streptosporangiaceae</taxon>
        <taxon>Nonomuraea</taxon>
    </lineage>
</organism>
<keyword evidence="1" id="KW-0472">Membrane</keyword>
<dbReference type="EMBL" id="SMKP01000003">
    <property type="protein sequence ID" value="TDD25984.1"/>
    <property type="molecule type" value="Genomic_DNA"/>
</dbReference>
<reference evidence="2 3" key="1">
    <citation type="submission" date="2019-03" db="EMBL/GenBank/DDBJ databases">
        <title>Draft genome sequences of novel Actinobacteria.</title>
        <authorList>
            <person name="Sahin N."/>
            <person name="Ay H."/>
            <person name="Saygin H."/>
        </authorList>
    </citation>
    <scope>NUCLEOTIDE SEQUENCE [LARGE SCALE GENOMIC DNA]</scope>
    <source>
        <strain evidence="2 3">KC712</strain>
    </source>
</reference>
<dbReference type="Proteomes" id="UP000294543">
    <property type="component" value="Unassembled WGS sequence"/>
</dbReference>
<evidence type="ECO:0000313" key="2">
    <source>
        <dbReference type="EMBL" id="TDD25984.1"/>
    </source>
</evidence>
<keyword evidence="3" id="KW-1185">Reference proteome</keyword>
<accession>A0A4R4X6K9</accession>
<gene>
    <name evidence="2" type="ORF">E1294_01695</name>
</gene>
<feature type="transmembrane region" description="Helical" evidence="1">
    <location>
        <begin position="50"/>
        <end position="67"/>
    </location>
</feature>
<keyword evidence="1" id="KW-0812">Transmembrane</keyword>
<evidence type="ECO:0000313" key="3">
    <source>
        <dbReference type="Proteomes" id="UP000294543"/>
    </source>
</evidence>
<name>A0A4R4X6K9_9ACTN</name>
<dbReference type="AlphaFoldDB" id="A0A4R4X6K9"/>
<proteinExistence type="predicted"/>